<feature type="transmembrane region" description="Helical" evidence="4">
    <location>
        <begin position="491"/>
        <end position="514"/>
    </location>
</feature>
<dbReference type="PANTHER" id="PTHR11360:SF286">
    <property type="entry name" value="GH22266P"/>
    <property type="match status" value="1"/>
</dbReference>
<reference evidence="6 7" key="1">
    <citation type="journal article" date="2019" name="BMC Genomics">
        <title>New insights from Opisthorchis felineus genome: update on genomics of the epidemiologically important liver flukes.</title>
        <authorList>
            <person name="Ershov N.I."/>
            <person name="Mordvinov V.A."/>
            <person name="Prokhortchouk E.B."/>
            <person name="Pakharukova M.Y."/>
            <person name="Gunbin K.V."/>
            <person name="Ustyantsev K."/>
            <person name="Genaev M.A."/>
            <person name="Blinov A.G."/>
            <person name="Mazur A."/>
            <person name="Boulygina E."/>
            <person name="Tsygankova S."/>
            <person name="Khrameeva E."/>
            <person name="Chekanov N."/>
            <person name="Fan G."/>
            <person name="Xiao A."/>
            <person name="Zhang H."/>
            <person name="Xu X."/>
            <person name="Yang H."/>
            <person name="Solovyev V."/>
            <person name="Lee S.M."/>
            <person name="Liu X."/>
            <person name="Afonnikov D.A."/>
            <person name="Skryabin K.G."/>
        </authorList>
    </citation>
    <scope>NUCLEOTIDE SEQUENCE [LARGE SCALE GENOMIC DNA]</scope>
    <source>
        <strain evidence="6">AK-0245</strain>
        <tissue evidence="6">Whole organism</tissue>
    </source>
</reference>
<gene>
    <name evidence="6" type="ORF">CRM22_000923</name>
</gene>
<evidence type="ECO:0000256" key="3">
    <source>
        <dbReference type="SAM" id="MobiDB-lite"/>
    </source>
</evidence>
<feature type="region of interest" description="Disordered" evidence="3">
    <location>
        <begin position="158"/>
        <end position="192"/>
    </location>
</feature>
<keyword evidence="7" id="KW-1185">Reference proteome</keyword>
<proteinExistence type="predicted"/>
<dbReference type="AlphaFoldDB" id="A0A4V3SH13"/>
<dbReference type="PANTHER" id="PTHR11360">
    <property type="entry name" value="MONOCARBOXYLATE TRANSPORTER"/>
    <property type="match status" value="1"/>
</dbReference>
<sequence>MSAEAPKFSFTFSKQKKPLLQAPANAVQKRETQINKKEIREYITAIEDNVIHSTNPAPTQLVIPLIHSKHGIRSRMQAATRSATSTTDALTQQALDELAAEARGDSGPDAKANLRIQLPSAFVDSDVSEEVNYEAIPVESFGLAALAGMGFNPEDLKSATGQPVGPIRPKGLGLGADPRVLQTPKPDENDESKKKLEWTTGAHCQAVLGKYKGKYGTVNGMDGDTGRVIVKFTISKEIASVLQPMLRLVPEKEYSKYSNCLNQSEVDCYKAEEEKLQQQGPADPYKSFSSYNDRFPYSKIERDSYVPPHEPSHQPKSQDPYSWVRPKLLVRLLDRHYLNGRYYRQKVTVTKVDSGLCTCVTRSGEVLEALPGHGRAFPQSAGGKVVYASRPVTWAFSQQTNQASSSYRSREQLATALVFHGRSLPANQLSGLIKPLYKAKKRAAERDAGWAWLVMFASFTLQLFIDGSISGFGVIFLAIQQDQAFIRANYTRTLLAMPGSIQPGFFLCTGAFASPFIQKFGFRLTGSFASIMVSSGISLSSIQTNIHLFSLFYGVVAGIGFGILMVCAIVSVNFYFERFRGISSGVAMAGAGVGYLTVPLLFSKLVEHFGWRNALLSYSVSIFPVMLLSVLTFRPFILASNESESEEEIQFVENGDLLPVNETTALPELAANEGTQPQHSIILGSTELPKLNELPTPQQQISLKGPKSVSEASLPLTGTTPSVQPSLITPAPTSVQQSDNHPTHTYANNASLHGITAKTATPMGSRCPSDSGRSKSIREETGERERTSNNFANLIRQYLLRHRDPTLNQDLDNTHNGNLDDEFGSTIGSRLWKSTQAFKRRRQSSKSQQAPFLVNTRVIGSGDLQVTYRFHRRARNKRSIILDPFEQMDIFFSANLSSLGYKDAYMLRRSSEQRSRLSHFQMQEAIHTRPLHESAYSINRSGAQLDNSQQPIHTSHVGFAKLTPTNKRSFVASLSSIKEPAKPSLLHDEQEKAERNEYLGEDPETSVHPTPLVRRLRQKLVALFDLRLFTDSSFLYLLAVGVFNQLAYFIPFVYLVDFAVSKGHERGQAILLIVILGSFHTAGRIVAGCAANLVWMDTVYLSGIGTLAGGICNIVLPLIFPSSFLWYSIYAALFGVACAFPIPMIHLLLVRFLGLERLTASYSNLNLAKGIASVVGPLVAVNIVETTGETDHYFFVAGVCFALSAFAHLGLCRFPCSKPVDELEDDFRADCCMCLTERQQEPQDYIEEDEELHADLPLNYH</sequence>
<comment type="subcellular location">
    <subcellularLocation>
        <location evidence="1">Nucleus</location>
    </subcellularLocation>
</comment>
<dbReference type="Proteomes" id="UP000308267">
    <property type="component" value="Unassembled WGS sequence"/>
</dbReference>
<comment type="caution">
    <text evidence="6">The sequence shown here is derived from an EMBL/GenBank/DDBJ whole genome shotgun (WGS) entry which is preliminary data.</text>
</comment>
<dbReference type="InterPro" id="IPR041993">
    <property type="entry name" value="GPKOW_KOW1"/>
</dbReference>
<feature type="compositionally biased region" description="Basic and acidic residues" evidence="3">
    <location>
        <begin position="772"/>
        <end position="786"/>
    </location>
</feature>
<dbReference type="EMBL" id="SJOL01001804">
    <property type="protein sequence ID" value="TGZ74444.1"/>
    <property type="molecule type" value="Genomic_DNA"/>
</dbReference>
<dbReference type="OrthoDB" id="2213137at2759"/>
<evidence type="ECO:0000256" key="4">
    <source>
        <dbReference type="SAM" id="Phobius"/>
    </source>
</evidence>
<dbReference type="InterPro" id="IPR026822">
    <property type="entry name" value="Spp2/MOS2_G-patch"/>
</dbReference>
<evidence type="ECO:0000256" key="2">
    <source>
        <dbReference type="ARBA" id="ARBA00023242"/>
    </source>
</evidence>
<dbReference type="InterPro" id="IPR050327">
    <property type="entry name" value="Proton-linked_MCT"/>
</dbReference>
<dbReference type="Pfam" id="PF07690">
    <property type="entry name" value="MFS_1"/>
    <property type="match status" value="1"/>
</dbReference>
<dbReference type="InterPro" id="IPR036259">
    <property type="entry name" value="MFS_trans_sf"/>
</dbReference>
<dbReference type="GO" id="GO:0005634">
    <property type="term" value="C:nucleus"/>
    <property type="evidence" value="ECO:0007669"/>
    <property type="project" value="UniProtKB-SubCell"/>
</dbReference>
<accession>A0A4V3SH13</accession>
<keyword evidence="2" id="KW-0539">Nucleus</keyword>
<feature type="compositionally biased region" description="Polar residues" evidence="3">
    <location>
        <begin position="716"/>
        <end position="751"/>
    </location>
</feature>
<evidence type="ECO:0000313" key="6">
    <source>
        <dbReference type="EMBL" id="TGZ74444.1"/>
    </source>
</evidence>
<keyword evidence="4" id="KW-1133">Transmembrane helix</keyword>
<dbReference type="SUPFAM" id="SSF103473">
    <property type="entry name" value="MFS general substrate transporter"/>
    <property type="match status" value="2"/>
</dbReference>
<organism evidence="6 7">
    <name type="scientific">Opisthorchis felineus</name>
    <dbReference type="NCBI Taxonomy" id="147828"/>
    <lineage>
        <taxon>Eukaryota</taxon>
        <taxon>Metazoa</taxon>
        <taxon>Spiralia</taxon>
        <taxon>Lophotrochozoa</taxon>
        <taxon>Platyhelminthes</taxon>
        <taxon>Trematoda</taxon>
        <taxon>Digenea</taxon>
        <taxon>Opisthorchiida</taxon>
        <taxon>Opisthorchiata</taxon>
        <taxon>Opisthorchiidae</taxon>
        <taxon>Opisthorchis</taxon>
    </lineage>
</organism>
<feature type="transmembrane region" description="Helical" evidence="4">
    <location>
        <begin position="450"/>
        <end position="479"/>
    </location>
</feature>
<dbReference type="GO" id="GO:0008028">
    <property type="term" value="F:monocarboxylic acid transmembrane transporter activity"/>
    <property type="evidence" value="ECO:0007669"/>
    <property type="project" value="TreeGrafter"/>
</dbReference>
<evidence type="ECO:0000313" key="7">
    <source>
        <dbReference type="Proteomes" id="UP000308267"/>
    </source>
</evidence>
<dbReference type="STRING" id="147828.A0A4V3SH13"/>
<keyword evidence="4" id="KW-0472">Membrane</keyword>
<feature type="transmembrane region" description="Helical" evidence="4">
    <location>
        <begin position="1034"/>
        <end position="1057"/>
    </location>
</feature>
<keyword evidence="4" id="KW-0812">Transmembrane</keyword>
<dbReference type="Gene3D" id="1.20.1250.20">
    <property type="entry name" value="MFS general substrate transporter like domains"/>
    <property type="match status" value="2"/>
</dbReference>
<evidence type="ECO:0000259" key="5">
    <source>
        <dbReference type="Pfam" id="PF12656"/>
    </source>
</evidence>
<protein>
    <recommendedName>
        <fullName evidence="5">Spp2/MOS2 G-patch domain-containing protein</fullName>
    </recommendedName>
</protein>
<feature type="transmembrane region" description="Helical" evidence="4">
    <location>
        <begin position="1127"/>
        <end position="1149"/>
    </location>
</feature>
<feature type="region of interest" description="Disordered" evidence="3">
    <location>
        <begin position="698"/>
        <end position="786"/>
    </location>
</feature>
<dbReference type="Pfam" id="PF12656">
    <property type="entry name" value="G-patch_2"/>
    <property type="match status" value="1"/>
</dbReference>
<feature type="transmembrane region" description="Helical" evidence="4">
    <location>
        <begin position="582"/>
        <end position="602"/>
    </location>
</feature>
<dbReference type="InterPro" id="IPR011701">
    <property type="entry name" value="MFS"/>
</dbReference>
<feature type="transmembrane region" description="Helical" evidence="4">
    <location>
        <begin position="1099"/>
        <end position="1120"/>
    </location>
</feature>
<name>A0A4V3SH13_OPIFE</name>
<feature type="transmembrane region" description="Helical" evidence="4">
    <location>
        <begin position="520"/>
        <end position="539"/>
    </location>
</feature>
<dbReference type="CDD" id="cd13152">
    <property type="entry name" value="KOW_GPKOW_A"/>
    <property type="match status" value="1"/>
</dbReference>
<evidence type="ECO:0000256" key="1">
    <source>
        <dbReference type="ARBA" id="ARBA00004123"/>
    </source>
</evidence>
<feature type="transmembrane region" description="Helical" evidence="4">
    <location>
        <begin position="614"/>
        <end position="633"/>
    </location>
</feature>
<feature type="transmembrane region" description="Helical" evidence="4">
    <location>
        <begin position="1069"/>
        <end position="1093"/>
    </location>
</feature>
<feature type="transmembrane region" description="Helical" evidence="4">
    <location>
        <begin position="551"/>
        <end position="576"/>
    </location>
</feature>
<feature type="domain" description="Spp2/MOS2 G-patch" evidence="5">
    <location>
        <begin position="129"/>
        <end position="179"/>
    </location>
</feature>
<feature type="transmembrane region" description="Helical" evidence="4">
    <location>
        <begin position="1192"/>
        <end position="1211"/>
    </location>
</feature>